<comment type="caution">
    <text evidence="1">The sequence shown here is derived from an EMBL/GenBank/DDBJ whole genome shotgun (WGS) entry which is preliminary data.</text>
</comment>
<reference evidence="1 2" key="1">
    <citation type="journal article" date="2017" name="Nat. Commun.">
        <title>Genome assembly with in vitro proximity ligation data and whole-genome triplication in lettuce.</title>
        <authorList>
            <person name="Reyes-Chin-Wo S."/>
            <person name="Wang Z."/>
            <person name="Yang X."/>
            <person name="Kozik A."/>
            <person name="Arikit S."/>
            <person name="Song C."/>
            <person name="Xia L."/>
            <person name="Froenicke L."/>
            <person name="Lavelle D.O."/>
            <person name="Truco M.J."/>
            <person name="Xia R."/>
            <person name="Zhu S."/>
            <person name="Xu C."/>
            <person name="Xu H."/>
            <person name="Xu X."/>
            <person name="Cox K."/>
            <person name="Korf I."/>
            <person name="Meyers B.C."/>
            <person name="Michelmore R.W."/>
        </authorList>
    </citation>
    <scope>NUCLEOTIDE SEQUENCE [LARGE SCALE GENOMIC DNA]</scope>
    <source>
        <strain evidence="2">cv. Salinas</strain>
        <tissue evidence="1">Seedlings</tissue>
    </source>
</reference>
<keyword evidence="2" id="KW-1185">Reference proteome</keyword>
<dbReference type="Proteomes" id="UP000235145">
    <property type="component" value="Unassembled WGS sequence"/>
</dbReference>
<accession>A0A9R1VBC1</accession>
<evidence type="ECO:0000313" key="1">
    <source>
        <dbReference type="EMBL" id="KAJ0201570.1"/>
    </source>
</evidence>
<evidence type="ECO:0000313" key="2">
    <source>
        <dbReference type="Proteomes" id="UP000235145"/>
    </source>
</evidence>
<gene>
    <name evidence="1" type="ORF">LSAT_V11C600306410</name>
</gene>
<sequence length="198" mass="22959">MEEILWFHDMKKETLLGPQSCVVLLKLWSVTRRKSLVQFLFACSIIDDTSIQCSHGKVPISKICSMKRLSAIAWHKMSSKLCEPFCSVLFPDHLRWFEICKFLIDLFILNEEVEVSQVLRGGGRRYQKDGTDFGFFFKCVQHKLLKNLSAPNKFSKWNILKSLENNLFILNCSFETLWNLDLSYGIIKEVVKGLTSII</sequence>
<dbReference type="EMBL" id="NBSK02000006">
    <property type="protein sequence ID" value="KAJ0201570.1"/>
    <property type="molecule type" value="Genomic_DNA"/>
</dbReference>
<name>A0A9R1VBC1_LACSA</name>
<organism evidence="1 2">
    <name type="scientific">Lactuca sativa</name>
    <name type="common">Garden lettuce</name>
    <dbReference type="NCBI Taxonomy" id="4236"/>
    <lineage>
        <taxon>Eukaryota</taxon>
        <taxon>Viridiplantae</taxon>
        <taxon>Streptophyta</taxon>
        <taxon>Embryophyta</taxon>
        <taxon>Tracheophyta</taxon>
        <taxon>Spermatophyta</taxon>
        <taxon>Magnoliopsida</taxon>
        <taxon>eudicotyledons</taxon>
        <taxon>Gunneridae</taxon>
        <taxon>Pentapetalae</taxon>
        <taxon>asterids</taxon>
        <taxon>campanulids</taxon>
        <taxon>Asterales</taxon>
        <taxon>Asteraceae</taxon>
        <taxon>Cichorioideae</taxon>
        <taxon>Cichorieae</taxon>
        <taxon>Lactucinae</taxon>
        <taxon>Lactuca</taxon>
    </lineage>
</organism>
<protein>
    <submittedName>
        <fullName evidence="1">Uncharacterized protein</fullName>
    </submittedName>
</protein>
<dbReference type="AlphaFoldDB" id="A0A9R1VBC1"/>
<proteinExistence type="predicted"/>